<evidence type="ECO:0000256" key="4">
    <source>
        <dbReference type="ARBA" id="ARBA00022553"/>
    </source>
</evidence>
<dbReference type="InterPro" id="IPR003594">
    <property type="entry name" value="HATPase_dom"/>
</dbReference>
<dbReference type="Gene3D" id="1.10.287.130">
    <property type="match status" value="1"/>
</dbReference>
<dbReference type="GO" id="GO:0005886">
    <property type="term" value="C:plasma membrane"/>
    <property type="evidence" value="ECO:0007669"/>
    <property type="project" value="UniProtKB-SubCell"/>
</dbReference>
<dbReference type="STRING" id="1736691.SAMN06295964_3070"/>
<dbReference type="Proteomes" id="UP000191040">
    <property type="component" value="Chromosome I"/>
</dbReference>
<dbReference type="AlphaFoldDB" id="A0A1T4Z7L7"/>
<evidence type="ECO:0000256" key="3">
    <source>
        <dbReference type="ARBA" id="ARBA00012438"/>
    </source>
</evidence>
<evidence type="ECO:0000256" key="5">
    <source>
        <dbReference type="ARBA" id="ARBA00022679"/>
    </source>
</evidence>
<dbReference type="InterPro" id="IPR050736">
    <property type="entry name" value="Sensor_HK_Regulatory"/>
</dbReference>
<accession>A0A1T4Z7L7</accession>
<keyword evidence="6" id="KW-0418">Kinase</keyword>
<comment type="subcellular location">
    <subcellularLocation>
        <location evidence="2">Cell membrane</location>
    </subcellularLocation>
</comment>
<evidence type="ECO:0000256" key="7">
    <source>
        <dbReference type="ARBA" id="ARBA00023012"/>
    </source>
</evidence>
<reference evidence="10" key="1">
    <citation type="submission" date="2017-02" db="EMBL/GenBank/DDBJ databases">
        <authorList>
            <person name="Varghese N."/>
            <person name="Submissions S."/>
        </authorList>
    </citation>
    <scope>NUCLEOTIDE SEQUENCE [LARGE SCALE GENOMIC DNA]</scope>
    <source>
        <strain evidence="10">9H-4</strain>
    </source>
</reference>
<dbReference type="SMART" id="SM00388">
    <property type="entry name" value="HisKA"/>
    <property type="match status" value="1"/>
</dbReference>
<dbReference type="InterPro" id="IPR005467">
    <property type="entry name" value="His_kinase_dom"/>
</dbReference>
<dbReference type="Pfam" id="PF02518">
    <property type="entry name" value="HATPase_c"/>
    <property type="match status" value="1"/>
</dbReference>
<proteinExistence type="predicted"/>
<dbReference type="PANTHER" id="PTHR43711:SF1">
    <property type="entry name" value="HISTIDINE KINASE 1"/>
    <property type="match status" value="1"/>
</dbReference>
<evidence type="ECO:0000313" key="10">
    <source>
        <dbReference type="Proteomes" id="UP000191040"/>
    </source>
</evidence>
<evidence type="ECO:0000256" key="6">
    <source>
        <dbReference type="ARBA" id="ARBA00022777"/>
    </source>
</evidence>
<gene>
    <name evidence="9" type="ORF">SAMN06295964_3070</name>
</gene>
<dbReference type="CDD" id="cd00082">
    <property type="entry name" value="HisKA"/>
    <property type="match status" value="1"/>
</dbReference>
<dbReference type="Pfam" id="PF00512">
    <property type="entry name" value="HisKA"/>
    <property type="match status" value="1"/>
</dbReference>
<protein>
    <recommendedName>
        <fullName evidence="3">histidine kinase</fullName>
        <ecNumber evidence="3">2.7.13.3</ecNumber>
    </recommendedName>
</protein>
<keyword evidence="4" id="KW-0597">Phosphoprotein</keyword>
<dbReference type="CDD" id="cd00075">
    <property type="entry name" value="HATPase"/>
    <property type="match status" value="1"/>
</dbReference>
<organism evidence="9 10">
    <name type="scientific">Aeromicrobium choanae</name>
    <dbReference type="NCBI Taxonomy" id="1736691"/>
    <lineage>
        <taxon>Bacteria</taxon>
        <taxon>Bacillati</taxon>
        <taxon>Actinomycetota</taxon>
        <taxon>Actinomycetes</taxon>
        <taxon>Propionibacteriales</taxon>
        <taxon>Nocardioidaceae</taxon>
        <taxon>Aeromicrobium</taxon>
    </lineage>
</organism>
<evidence type="ECO:0000256" key="1">
    <source>
        <dbReference type="ARBA" id="ARBA00000085"/>
    </source>
</evidence>
<dbReference type="PANTHER" id="PTHR43711">
    <property type="entry name" value="TWO-COMPONENT HISTIDINE KINASE"/>
    <property type="match status" value="1"/>
</dbReference>
<keyword evidence="7" id="KW-0902">Two-component regulatory system</keyword>
<dbReference type="SUPFAM" id="SSF47384">
    <property type="entry name" value="Homodimeric domain of signal transducing histidine kinase"/>
    <property type="match status" value="1"/>
</dbReference>
<dbReference type="InterPro" id="IPR036097">
    <property type="entry name" value="HisK_dim/P_sf"/>
</dbReference>
<dbReference type="RefSeq" id="WP_078700952.1">
    <property type="nucleotide sequence ID" value="NZ_LT796768.1"/>
</dbReference>
<comment type="catalytic activity">
    <reaction evidence="1">
        <text>ATP + protein L-histidine = ADP + protein N-phospho-L-histidine.</text>
        <dbReference type="EC" id="2.7.13.3"/>
    </reaction>
</comment>
<name>A0A1T4Z7L7_9ACTN</name>
<keyword evidence="5" id="KW-0808">Transferase</keyword>
<dbReference type="InterPro" id="IPR036890">
    <property type="entry name" value="HATPase_C_sf"/>
</dbReference>
<dbReference type="SUPFAM" id="SSF55874">
    <property type="entry name" value="ATPase domain of HSP90 chaperone/DNA topoisomerase II/histidine kinase"/>
    <property type="match status" value="1"/>
</dbReference>
<evidence type="ECO:0000313" key="9">
    <source>
        <dbReference type="EMBL" id="SKB10057.1"/>
    </source>
</evidence>
<keyword evidence="10" id="KW-1185">Reference proteome</keyword>
<dbReference type="PROSITE" id="PS50109">
    <property type="entry name" value="HIS_KIN"/>
    <property type="match status" value="1"/>
</dbReference>
<dbReference type="OrthoDB" id="9813151at2"/>
<feature type="domain" description="Histidine kinase" evidence="8">
    <location>
        <begin position="126"/>
        <end position="339"/>
    </location>
</feature>
<dbReference type="EMBL" id="LT796768">
    <property type="protein sequence ID" value="SKB10057.1"/>
    <property type="molecule type" value="Genomic_DNA"/>
</dbReference>
<dbReference type="Gene3D" id="3.30.565.10">
    <property type="entry name" value="Histidine kinase-like ATPase, C-terminal domain"/>
    <property type="match status" value="1"/>
</dbReference>
<dbReference type="SUPFAM" id="SSF55785">
    <property type="entry name" value="PYP-like sensor domain (PAS domain)"/>
    <property type="match status" value="1"/>
</dbReference>
<dbReference type="Gene3D" id="3.30.450.20">
    <property type="entry name" value="PAS domain"/>
    <property type="match status" value="1"/>
</dbReference>
<dbReference type="PRINTS" id="PR00344">
    <property type="entry name" value="BCTRLSENSOR"/>
</dbReference>
<dbReference type="Pfam" id="PF08448">
    <property type="entry name" value="PAS_4"/>
    <property type="match status" value="1"/>
</dbReference>
<dbReference type="SMART" id="SM00387">
    <property type="entry name" value="HATPase_c"/>
    <property type="match status" value="1"/>
</dbReference>
<dbReference type="InterPro" id="IPR003661">
    <property type="entry name" value="HisK_dim/P_dom"/>
</dbReference>
<sequence>MPFEDFPDGIIVADEHAKVTLANKWVRYWARAEGDEMIGMDLRDAVPFDDLAGNSWFDSVHPYDGLAIRKRISESSWYSPRGSEYLITASLVRERPAGRVIKVIVSMRNARVRLQRDRQKSDMVATVAHELRSPLTGIKGFSATLLSRWDAFTEDQRLFMLQTIDADADRLSRLITELLDAARIDAGRLSLRTEPVRLDELAGRVLNSVFSAVDEPPQPRVASEVPVVWGDADRVTQVLTNLIENAIRHGEGLRELVVASEPRGDIDGVVVRIVDNGPGIPEESRVRIFSRFWRSGPGAGSGLGMFIVRGVVDQHGGSIIIEDADDGGASICVWFPVNEPDTMAS</sequence>
<dbReference type="EC" id="2.7.13.3" evidence="3"/>
<dbReference type="InterPro" id="IPR013656">
    <property type="entry name" value="PAS_4"/>
</dbReference>
<evidence type="ECO:0000256" key="2">
    <source>
        <dbReference type="ARBA" id="ARBA00004236"/>
    </source>
</evidence>
<evidence type="ECO:0000259" key="8">
    <source>
        <dbReference type="PROSITE" id="PS50109"/>
    </source>
</evidence>
<dbReference type="InterPro" id="IPR004358">
    <property type="entry name" value="Sig_transdc_His_kin-like_C"/>
</dbReference>
<dbReference type="InterPro" id="IPR035965">
    <property type="entry name" value="PAS-like_dom_sf"/>
</dbReference>
<dbReference type="GO" id="GO:0000155">
    <property type="term" value="F:phosphorelay sensor kinase activity"/>
    <property type="evidence" value="ECO:0007669"/>
    <property type="project" value="InterPro"/>
</dbReference>